<dbReference type="PANTHER" id="PTHR37460">
    <property type="entry name" value="ENDONUCLEASE III"/>
    <property type="match status" value="1"/>
</dbReference>
<organism evidence="2 3">
    <name type="scientific">Heliorestis convoluta</name>
    <dbReference type="NCBI Taxonomy" id="356322"/>
    <lineage>
        <taxon>Bacteria</taxon>
        <taxon>Bacillati</taxon>
        <taxon>Bacillota</taxon>
        <taxon>Clostridia</taxon>
        <taxon>Eubacteriales</taxon>
        <taxon>Heliobacteriaceae</taxon>
        <taxon>Heliorestis</taxon>
    </lineage>
</organism>
<dbReference type="Pfam" id="PF01986">
    <property type="entry name" value="DUF123"/>
    <property type="match status" value="1"/>
</dbReference>
<name>A0A5Q2N7I2_9FIRM</name>
<gene>
    <name evidence="2" type="ORF">FTV88_2347</name>
</gene>
<dbReference type="InterPro" id="IPR005224">
    <property type="entry name" value="SfsA"/>
</dbReference>
<dbReference type="Pfam" id="PF03749">
    <property type="entry name" value="SfsA"/>
    <property type="match status" value="1"/>
</dbReference>
<protein>
    <submittedName>
        <fullName evidence="2">Sugar fermentation stimulation protein</fullName>
    </submittedName>
</protein>
<evidence type="ECO:0000313" key="2">
    <source>
        <dbReference type="EMBL" id="QGG48445.1"/>
    </source>
</evidence>
<evidence type="ECO:0000313" key="3">
    <source>
        <dbReference type="Proteomes" id="UP000366051"/>
    </source>
</evidence>
<dbReference type="InterPro" id="IPR000305">
    <property type="entry name" value="GIY-YIG_endonuc"/>
</dbReference>
<dbReference type="RefSeq" id="WP_243137095.1">
    <property type="nucleotide sequence ID" value="NZ_CP045875.1"/>
</dbReference>
<dbReference type="Gene3D" id="3.40.1350.60">
    <property type="match status" value="1"/>
</dbReference>
<accession>A0A5Q2N7I2</accession>
<evidence type="ECO:0000259" key="1">
    <source>
        <dbReference type="SMART" id="SM00465"/>
    </source>
</evidence>
<dbReference type="Proteomes" id="UP000366051">
    <property type="component" value="Chromosome"/>
</dbReference>
<reference evidence="3" key="1">
    <citation type="submission" date="2019-11" db="EMBL/GenBank/DDBJ databases">
        <title>Genome sequence of Heliorestis convoluta strain HH, an alkaliphilic and minimalistic phototrophic bacterium from a soda lake in Egypt.</title>
        <authorList>
            <person name="Dewey E.D."/>
            <person name="Stokes L.M."/>
            <person name="Burchell B.M."/>
            <person name="Shaffer K.N."/>
            <person name="Huntington A.M."/>
            <person name="Baker J.M."/>
            <person name="Nadendla S."/>
            <person name="Giglio M.G."/>
            <person name="Touchman J.W."/>
            <person name="Blankenship R.E."/>
            <person name="Madigan M.T."/>
            <person name="Sattley W.M."/>
        </authorList>
    </citation>
    <scope>NUCLEOTIDE SEQUENCE [LARGE SCALE GENOMIC DNA]</scope>
    <source>
        <strain evidence="3">HH</strain>
    </source>
</reference>
<dbReference type="SMART" id="SM00465">
    <property type="entry name" value="GIYc"/>
    <property type="match status" value="1"/>
</dbReference>
<dbReference type="InterPro" id="IPR002837">
    <property type="entry name" value="DUF123"/>
</dbReference>
<proteinExistence type="predicted"/>
<dbReference type="KEGG" id="hcv:FTV88_2347"/>
<dbReference type="PANTHER" id="PTHR37460:SF1">
    <property type="entry name" value="ENDONUCLEASE III"/>
    <property type="match status" value="1"/>
</dbReference>
<dbReference type="InterPro" id="IPR040452">
    <property type="entry name" value="SfsA_C"/>
</dbReference>
<dbReference type="CDD" id="cd10441">
    <property type="entry name" value="GIY-YIG_COG1833"/>
    <property type="match status" value="1"/>
</dbReference>
<feature type="domain" description="GIY-YIG" evidence="1">
    <location>
        <begin position="182"/>
        <end position="278"/>
    </location>
</feature>
<dbReference type="CDD" id="cd22359">
    <property type="entry name" value="SfsA-like_bacterial"/>
    <property type="match status" value="1"/>
</dbReference>
<dbReference type="AlphaFoldDB" id="A0A5Q2N7I2"/>
<dbReference type="GO" id="GO:0003677">
    <property type="term" value="F:DNA binding"/>
    <property type="evidence" value="ECO:0007669"/>
    <property type="project" value="InterPro"/>
</dbReference>
<keyword evidence="3" id="KW-1185">Reference proteome</keyword>
<dbReference type="EMBL" id="CP045875">
    <property type="protein sequence ID" value="QGG48445.1"/>
    <property type="molecule type" value="Genomic_DNA"/>
</dbReference>
<sequence>MLHTHVTNKVVQHLLETNRVPGLEGATITKAEATVGHHRFDFLLHHQGRPYMLEVKSCTLFEGAIAMFPDAVTERGRSHLESLAQLAQSEDMGCGVLFLVQWPKGRFFLPDYHSDLAFSQTFYALRDKIDYKALAVTWNHDLTLAEGQAELAIPWEFLSEEIQDGGTYLVILHVPEPLTLSIGSLGQRTFQPAYYVYTGTAKKHLTQRINRHLRKKKTLRWHVDYLREKAASCQALPIRTTERIEHVLAQRLSPLADWVVPGFGCSDCNCTSHLFAFRDNPVRSQPFMEVLQYFRMGRVEERLFAPINPECSAD</sequence>